<dbReference type="AlphaFoldDB" id="A0A8A1LCM0"/>
<organism evidence="2 3">
    <name type="scientific">Ajellomyces capsulatus (strain H88)</name>
    <name type="common">Darling's disease fungus</name>
    <name type="synonym">Histoplasma capsulatum</name>
    <dbReference type="NCBI Taxonomy" id="544711"/>
    <lineage>
        <taxon>Eukaryota</taxon>
        <taxon>Fungi</taxon>
        <taxon>Dikarya</taxon>
        <taxon>Ascomycota</taxon>
        <taxon>Pezizomycotina</taxon>
        <taxon>Eurotiomycetes</taxon>
        <taxon>Eurotiomycetidae</taxon>
        <taxon>Onygenales</taxon>
        <taxon>Ajellomycetaceae</taxon>
        <taxon>Histoplasma</taxon>
    </lineage>
</organism>
<keyword evidence="1" id="KW-0812">Transmembrane</keyword>
<dbReference type="EMBL" id="CP069102">
    <property type="protein sequence ID" value="QSS49507.1"/>
    <property type="molecule type" value="Genomic_DNA"/>
</dbReference>
<gene>
    <name evidence="2" type="ORF">I7I53_09879</name>
</gene>
<keyword evidence="1" id="KW-1133">Transmembrane helix</keyword>
<evidence type="ECO:0000256" key="1">
    <source>
        <dbReference type="SAM" id="Phobius"/>
    </source>
</evidence>
<evidence type="ECO:0000313" key="3">
    <source>
        <dbReference type="Proteomes" id="UP000663419"/>
    </source>
</evidence>
<dbReference type="Proteomes" id="UP000663419">
    <property type="component" value="Chromosome 1"/>
</dbReference>
<accession>A0A8A1LCM0</accession>
<reference evidence="2" key="1">
    <citation type="submission" date="2021-01" db="EMBL/GenBank/DDBJ databases">
        <title>Chromosome-level genome assembly of a human fungal pathogen reveals clustering of transcriptionally co-regulated genes.</title>
        <authorList>
            <person name="Voorhies M."/>
            <person name="Cohen S."/>
            <person name="Shea T.P."/>
            <person name="Petrus S."/>
            <person name="Munoz J.F."/>
            <person name="Poplawski S."/>
            <person name="Goldman W.E."/>
            <person name="Michael T."/>
            <person name="Cuomo C.A."/>
            <person name="Sil A."/>
            <person name="Beyhan S."/>
        </authorList>
    </citation>
    <scope>NUCLEOTIDE SEQUENCE</scope>
    <source>
        <strain evidence="2">H88</strain>
    </source>
</reference>
<protein>
    <submittedName>
        <fullName evidence="2">Uncharacterized protein</fullName>
    </submittedName>
</protein>
<proteinExistence type="predicted"/>
<feature type="transmembrane region" description="Helical" evidence="1">
    <location>
        <begin position="6"/>
        <end position="28"/>
    </location>
</feature>
<keyword evidence="1" id="KW-0472">Membrane</keyword>
<name>A0A8A1LCM0_AJEC8</name>
<sequence>MQQTLWPYLMLTFYPFFIGFFLGITRYIRLSMRNLSQQLSVNEIQEHTMASLSKRWHVNAASTFAF</sequence>
<evidence type="ECO:0000313" key="2">
    <source>
        <dbReference type="EMBL" id="QSS49507.1"/>
    </source>
</evidence>
<dbReference type="VEuPathDB" id="FungiDB:I7I53_09879"/>